<dbReference type="PANTHER" id="PTHR31157:SF1">
    <property type="entry name" value="SCP DOMAIN-CONTAINING PROTEIN"/>
    <property type="match status" value="1"/>
</dbReference>
<keyword evidence="2" id="KW-0732">Signal</keyword>
<dbReference type="EMBL" id="JBHSDV010000001">
    <property type="protein sequence ID" value="MFC4386213.1"/>
    <property type="molecule type" value="Genomic_DNA"/>
</dbReference>
<feature type="compositionally biased region" description="Low complexity" evidence="1">
    <location>
        <begin position="70"/>
        <end position="81"/>
    </location>
</feature>
<dbReference type="InterPro" id="IPR035940">
    <property type="entry name" value="CAP_sf"/>
</dbReference>
<dbReference type="Gene3D" id="3.40.33.10">
    <property type="entry name" value="CAP"/>
    <property type="match status" value="1"/>
</dbReference>
<feature type="domain" description="SCP" evidence="3">
    <location>
        <begin position="113"/>
        <end position="225"/>
    </location>
</feature>
<dbReference type="InterPro" id="IPR014044">
    <property type="entry name" value="CAP_dom"/>
</dbReference>
<comment type="caution">
    <text evidence="4">The sequence shown here is derived from an EMBL/GenBank/DDBJ whole genome shotgun (WGS) entry which is preliminary data.</text>
</comment>
<evidence type="ECO:0000256" key="1">
    <source>
        <dbReference type="SAM" id="MobiDB-lite"/>
    </source>
</evidence>
<evidence type="ECO:0000256" key="2">
    <source>
        <dbReference type="SAM" id="SignalP"/>
    </source>
</evidence>
<dbReference type="NCBIfam" id="TIGR02909">
    <property type="entry name" value="spore_YkwD"/>
    <property type="match status" value="1"/>
</dbReference>
<sequence>MIKKIGISALLISTIVFGSGFSHNINVKTIDTNNNSHYFYNKEEIQSYLQQWLTKYTENKVEVNTDSHYQQEQTNSNTTTETPKEESVTQEDESTNKEQVSSELNQFELEVIELTNAEREKAGLSPLELDEALSKVAREKSKDMAENNYFSHQSPTYGSPFDMMKQYGISYRTAGENIAKGQQSPEEVVQAWMNSEGHRKNILNPDFTHIGIGYVGNGNVWTQQFIAK</sequence>
<dbReference type="Proteomes" id="UP001595880">
    <property type="component" value="Unassembled WGS sequence"/>
</dbReference>
<organism evidence="4 5">
    <name type="scientific">Gracilibacillus marinus</name>
    <dbReference type="NCBI Taxonomy" id="630535"/>
    <lineage>
        <taxon>Bacteria</taxon>
        <taxon>Bacillati</taxon>
        <taxon>Bacillota</taxon>
        <taxon>Bacilli</taxon>
        <taxon>Bacillales</taxon>
        <taxon>Bacillaceae</taxon>
        <taxon>Gracilibacillus</taxon>
    </lineage>
</organism>
<keyword evidence="5" id="KW-1185">Reference proteome</keyword>
<dbReference type="InterPro" id="IPR014258">
    <property type="entry name" value="CAP_domain_YkwD-like"/>
</dbReference>
<feature type="region of interest" description="Disordered" evidence="1">
    <location>
        <begin position="66"/>
        <end position="102"/>
    </location>
</feature>
<protein>
    <submittedName>
        <fullName evidence="4">CAP domain-containing protein</fullName>
    </submittedName>
</protein>
<evidence type="ECO:0000259" key="3">
    <source>
        <dbReference type="Pfam" id="PF00188"/>
    </source>
</evidence>
<dbReference type="Pfam" id="PF00188">
    <property type="entry name" value="CAP"/>
    <property type="match status" value="1"/>
</dbReference>
<feature type="chain" id="PRO_5046320567" evidence="2">
    <location>
        <begin position="19"/>
        <end position="228"/>
    </location>
</feature>
<feature type="signal peptide" evidence="2">
    <location>
        <begin position="1"/>
        <end position="18"/>
    </location>
</feature>
<dbReference type="CDD" id="cd05379">
    <property type="entry name" value="CAP_bacterial"/>
    <property type="match status" value="1"/>
</dbReference>
<evidence type="ECO:0000313" key="4">
    <source>
        <dbReference type="EMBL" id="MFC4386213.1"/>
    </source>
</evidence>
<dbReference type="SUPFAM" id="SSF55797">
    <property type="entry name" value="PR-1-like"/>
    <property type="match status" value="1"/>
</dbReference>
<reference evidence="5" key="1">
    <citation type="journal article" date="2019" name="Int. J. Syst. Evol. Microbiol.">
        <title>The Global Catalogue of Microorganisms (GCM) 10K type strain sequencing project: providing services to taxonomists for standard genome sequencing and annotation.</title>
        <authorList>
            <consortium name="The Broad Institute Genomics Platform"/>
            <consortium name="The Broad Institute Genome Sequencing Center for Infectious Disease"/>
            <person name="Wu L."/>
            <person name="Ma J."/>
        </authorList>
    </citation>
    <scope>NUCLEOTIDE SEQUENCE [LARGE SCALE GENOMIC DNA]</scope>
    <source>
        <strain evidence="5">KACC 14058</strain>
    </source>
</reference>
<accession>A0ABV8VP51</accession>
<dbReference type="RefSeq" id="WP_390194646.1">
    <property type="nucleotide sequence ID" value="NZ_JBHSDV010000001.1"/>
</dbReference>
<proteinExistence type="predicted"/>
<evidence type="ECO:0000313" key="5">
    <source>
        <dbReference type="Proteomes" id="UP001595880"/>
    </source>
</evidence>
<name>A0ABV8VP51_9BACI</name>
<gene>
    <name evidence="4" type="ORF">ACFOZ1_00180</name>
</gene>
<dbReference type="PANTHER" id="PTHR31157">
    <property type="entry name" value="SCP DOMAIN-CONTAINING PROTEIN"/>
    <property type="match status" value="1"/>
</dbReference>